<dbReference type="KEGG" id="tps:THAPSDRAFT_20680"/>
<accession>B8BQ17</accession>
<organism evidence="1 2">
    <name type="scientific">Thalassiosira pseudonana</name>
    <name type="common">Marine diatom</name>
    <name type="synonym">Cyclotella nana</name>
    <dbReference type="NCBI Taxonomy" id="35128"/>
    <lineage>
        <taxon>Eukaryota</taxon>
        <taxon>Sar</taxon>
        <taxon>Stramenopiles</taxon>
        <taxon>Ochrophyta</taxon>
        <taxon>Bacillariophyta</taxon>
        <taxon>Coscinodiscophyceae</taxon>
        <taxon>Thalassiosirophycidae</taxon>
        <taxon>Thalassiosirales</taxon>
        <taxon>Thalassiosiraceae</taxon>
        <taxon>Thalassiosira</taxon>
    </lineage>
</organism>
<evidence type="ECO:0000313" key="1">
    <source>
        <dbReference type="EMBL" id="EED95709.1"/>
    </source>
</evidence>
<dbReference type="Proteomes" id="UP000001449">
    <property type="component" value="Chromosome 1"/>
</dbReference>
<dbReference type="EMBL" id="CM000638">
    <property type="protein sequence ID" value="EED95709.1"/>
    <property type="molecule type" value="Genomic_DNA"/>
</dbReference>
<gene>
    <name evidence="1" type="ORF">THAPSDRAFT_20680</name>
</gene>
<dbReference type="HOGENOM" id="CLU_1182244_0_0_1"/>
<protein>
    <submittedName>
        <fullName evidence="1">Uncharacterized protein</fullName>
    </submittedName>
</protein>
<dbReference type="PaxDb" id="35128-Thaps20680"/>
<dbReference type="GeneID" id="7449787"/>
<dbReference type="RefSeq" id="XP_002286068.1">
    <property type="nucleotide sequence ID" value="XM_002286032.1"/>
</dbReference>
<dbReference type="eggNOG" id="ENOG502TAEU">
    <property type="taxonomic scope" value="Eukaryota"/>
</dbReference>
<evidence type="ECO:0000313" key="2">
    <source>
        <dbReference type="Proteomes" id="UP000001449"/>
    </source>
</evidence>
<keyword evidence="2" id="KW-1185">Reference proteome</keyword>
<proteinExistence type="predicted"/>
<name>B8BQ17_THAPS</name>
<reference evidence="1 2" key="1">
    <citation type="journal article" date="2004" name="Science">
        <title>The genome of the diatom Thalassiosira pseudonana: ecology, evolution, and metabolism.</title>
        <authorList>
            <person name="Armbrust E.V."/>
            <person name="Berges J.A."/>
            <person name="Bowler C."/>
            <person name="Green B.R."/>
            <person name="Martinez D."/>
            <person name="Putnam N.H."/>
            <person name="Zhou S."/>
            <person name="Allen A.E."/>
            <person name="Apt K.E."/>
            <person name="Bechner M."/>
            <person name="Brzezinski M.A."/>
            <person name="Chaal B.K."/>
            <person name="Chiovitti A."/>
            <person name="Davis A.K."/>
            <person name="Demarest M.S."/>
            <person name="Detter J.C."/>
            <person name="Glavina T."/>
            <person name="Goodstein D."/>
            <person name="Hadi M.Z."/>
            <person name="Hellsten U."/>
            <person name="Hildebrand M."/>
            <person name="Jenkins B.D."/>
            <person name="Jurka J."/>
            <person name="Kapitonov V.V."/>
            <person name="Kroger N."/>
            <person name="Lau W.W."/>
            <person name="Lane T.W."/>
            <person name="Larimer F.W."/>
            <person name="Lippmeier J.C."/>
            <person name="Lucas S."/>
            <person name="Medina M."/>
            <person name="Montsant A."/>
            <person name="Obornik M."/>
            <person name="Parker M.S."/>
            <person name="Palenik B."/>
            <person name="Pazour G.J."/>
            <person name="Richardson P.M."/>
            <person name="Rynearson T.A."/>
            <person name="Saito M.A."/>
            <person name="Schwartz D.C."/>
            <person name="Thamatrakoln K."/>
            <person name="Valentin K."/>
            <person name="Vardi A."/>
            <person name="Wilkerson F.P."/>
            <person name="Rokhsar D.S."/>
        </authorList>
    </citation>
    <scope>NUCLEOTIDE SEQUENCE [LARGE SCALE GENOMIC DNA]</scope>
    <source>
        <strain evidence="1 2">CCMP1335</strain>
    </source>
</reference>
<sequence length="235" mass="25971">MHPSCAAILGGDDDVPWQWSTPDGALDFLIPCDASGTISLGSDIIEMNNNTSYGTARQMCKAQYQIMERIIPLTSIDHVSRGGDAWDVLRQSLGENDLGCRCDVKIHGYADRLLRFDVVNFDIPSSETYGAVSRKTSEKLKYSFADVDFFRSSISHIVKSSDDTAFDSYTTATVHDTLKGGRCTSDNVIAKLNSIVLYYREKRETGVIGWKNFFSTWIEECLSLGESSTGKGSIC</sequence>
<dbReference type="InParanoid" id="B8BQ17"/>
<reference evidence="1 2" key="2">
    <citation type="journal article" date="2008" name="Nature">
        <title>The Phaeodactylum genome reveals the evolutionary history of diatom genomes.</title>
        <authorList>
            <person name="Bowler C."/>
            <person name="Allen A.E."/>
            <person name="Badger J.H."/>
            <person name="Grimwood J."/>
            <person name="Jabbari K."/>
            <person name="Kuo A."/>
            <person name="Maheswari U."/>
            <person name="Martens C."/>
            <person name="Maumus F."/>
            <person name="Otillar R.P."/>
            <person name="Rayko E."/>
            <person name="Salamov A."/>
            <person name="Vandepoele K."/>
            <person name="Beszteri B."/>
            <person name="Gruber A."/>
            <person name="Heijde M."/>
            <person name="Katinka M."/>
            <person name="Mock T."/>
            <person name="Valentin K."/>
            <person name="Verret F."/>
            <person name="Berges J.A."/>
            <person name="Brownlee C."/>
            <person name="Cadoret J.P."/>
            <person name="Chiovitti A."/>
            <person name="Choi C.J."/>
            <person name="Coesel S."/>
            <person name="De Martino A."/>
            <person name="Detter J.C."/>
            <person name="Durkin C."/>
            <person name="Falciatore A."/>
            <person name="Fournet J."/>
            <person name="Haruta M."/>
            <person name="Huysman M.J."/>
            <person name="Jenkins B.D."/>
            <person name="Jiroutova K."/>
            <person name="Jorgensen R.E."/>
            <person name="Joubert Y."/>
            <person name="Kaplan A."/>
            <person name="Kroger N."/>
            <person name="Kroth P.G."/>
            <person name="La Roche J."/>
            <person name="Lindquist E."/>
            <person name="Lommer M."/>
            <person name="Martin-Jezequel V."/>
            <person name="Lopez P.J."/>
            <person name="Lucas S."/>
            <person name="Mangogna M."/>
            <person name="McGinnis K."/>
            <person name="Medlin L.K."/>
            <person name="Montsant A."/>
            <person name="Oudot-Le Secq M.P."/>
            <person name="Napoli C."/>
            <person name="Obornik M."/>
            <person name="Parker M.S."/>
            <person name="Petit J.L."/>
            <person name="Porcel B.M."/>
            <person name="Poulsen N."/>
            <person name="Robison M."/>
            <person name="Rychlewski L."/>
            <person name="Rynearson T.A."/>
            <person name="Schmutz J."/>
            <person name="Shapiro H."/>
            <person name="Siaut M."/>
            <person name="Stanley M."/>
            <person name="Sussman M.R."/>
            <person name="Taylor A.R."/>
            <person name="Vardi A."/>
            <person name="von Dassow P."/>
            <person name="Vyverman W."/>
            <person name="Willis A."/>
            <person name="Wyrwicz L.S."/>
            <person name="Rokhsar D.S."/>
            <person name="Weissenbach J."/>
            <person name="Armbrust E.V."/>
            <person name="Green B.R."/>
            <person name="Van de Peer Y."/>
            <person name="Grigoriev I.V."/>
        </authorList>
    </citation>
    <scope>NUCLEOTIDE SEQUENCE [LARGE SCALE GENOMIC DNA]</scope>
    <source>
        <strain evidence="1 2">CCMP1335</strain>
    </source>
</reference>
<dbReference type="AlphaFoldDB" id="B8BQ17"/>